<dbReference type="Proteomes" id="UP001652620">
    <property type="component" value="Chromosome 4"/>
</dbReference>
<feature type="compositionally biased region" description="Basic and acidic residues" evidence="1">
    <location>
        <begin position="32"/>
        <end position="42"/>
    </location>
</feature>
<keyword evidence="2" id="KW-0732">Signal</keyword>
<evidence type="ECO:0000313" key="3">
    <source>
        <dbReference type="Proteomes" id="UP001652620"/>
    </source>
</evidence>
<feature type="region of interest" description="Disordered" evidence="1">
    <location>
        <begin position="32"/>
        <end position="53"/>
    </location>
</feature>
<organism evidence="3 4">
    <name type="scientific">Bactrocera dorsalis</name>
    <name type="common">Oriental fruit fly</name>
    <name type="synonym">Dacus dorsalis</name>
    <dbReference type="NCBI Taxonomy" id="27457"/>
    <lineage>
        <taxon>Eukaryota</taxon>
        <taxon>Metazoa</taxon>
        <taxon>Ecdysozoa</taxon>
        <taxon>Arthropoda</taxon>
        <taxon>Hexapoda</taxon>
        <taxon>Insecta</taxon>
        <taxon>Pterygota</taxon>
        <taxon>Neoptera</taxon>
        <taxon>Endopterygota</taxon>
        <taxon>Diptera</taxon>
        <taxon>Brachycera</taxon>
        <taxon>Muscomorpha</taxon>
        <taxon>Tephritoidea</taxon>
        <taxon>Tephritidae</taxon>
        <taxon>Bactrocera</taxon>
        <taxon>Bactrocera</taxon>
    </lineage>
</organism>
<evidence type="ECO:0000256" key="1">
    <source>
        <dbReference type="SAM" id="MobiDB-lite"/>
    </source>
</evidence>
<name>A0A6I9UVH7_BACDO</name>
<sequence>MMTHRTLKFEVLWLLILLTLIVPKLQATTLRDNGEQTGDKRGHGPSGAPNDYGPAIKITSSILQLSKSTEGSTALGNLGLEHHETTLEQPWPITTGYQLPAAQTVWLEFPANHQPDFHLIAVPDIVSNHQDHFPSSHAGGSDVSSVSDGGRSTLSTGLHTQIISSGTGVTHVSDNLDFGDVVAEKAKGSRRTSYGR</sequence>
<gene>
    <name evidence="4" type="primary">LOC105223674</name>
</gene>
<feature type="region of interest" description="Disordered" evidence="1">
    <location>
        <begin position="131"/>
        <end position="151"/>
    </location>
</feature>
<dbReference type="GeneID" id="105223674"/>
<dbReference type="OrthoDB" id="8053048at2759"/>
<evidence type="ECO:0000256" key="2">
    <source>
        <dbReference type="SAM" id="SignalP"/>
    </source>
</evidence>
<accession>A0A6I9UVH7</accession>
<feature type="compositionally biased region" description="Low complexity" evidence="1">
    <location>
        <begin position="139"/>
        <end position="150"/>
    </location>
</feature>
<feature type="chain" id="PRO_5047512079" evidence="2">
    <location>
        <begin position="28"/>
        <end position="196"/>
    </location>
</feature>
<keyword evidence="3" id="KW-1185">Reference proteome</keyword>
<reference evidence="4" key="1">
    <citation type="submission" date="2025-08" db="UniProtKB">
        <authorList>
            <consortium name="RefSeq"/>
        </authorList>
    </citation>
    <scope>IDENTIFICATION</scope>
    <source>
        <tissue evidence="4">Adult</tissue>
    </source>
</reference>
<dbReference type="InParanoid" id="A0A6I9UVH7"/>
<proteinExistence type="predicted"/>
<protein>
    <submittedName>
        <fullName evidence="4">Uncharacterized protein LOC105223674</fullName>
    </submittedName>
</protein>
<dbReference type="AlphaFoldDB" id="A0A6I9UVH7"/>
<feature type="signal peptide" evidence="2">
    <location>
        <begin position="1"/>
        <end position="27"/>
    </location>
</feature>
<dbReference type="KEGG" id="bdr:105223674"/>
<dbReference type="RefSeq" id="XP_011199749.2">
    <property type="nucleotide sequence ID" value="XM_011201447.3"/>
</dbReference>
<evidence type="ECO:0000313" key="4">
    <source>
        <dbReference type="RefSeq" id="XP_011199749.2"/>
    </source>
</evidence>